<feature type="transmembrane region" description="Helical" evidence="1">
    <location>
        <begin position="20"/>
        <end position="37"/>
    </location>
</feature>
<dbReference type="InterPro" id="IPR007407">
    <property type="entry name" value="DUF459"/>
</dbReference>
<evidence type="ECO:0000256" key="1">
    <source>
        <dbReference type="SAM" id="Phobius"/>
    </source>
</evidence>
<protein>
    <submittedName>
        <fullName evidence="2">DUF459 domain-containing protein</fullName>
    </submittedName>
</protein>
<keyword evidence="3" id="KW-1185">Reference proteome</keyword>
<keyword evidence="1" id="KW-0472">Membrane</keyword>
<proteinExistence type="predicted"/>
<accession>A0ABY5DT03</accession>
<dbReference type="EMBL" id="CP098502">
    <property type="protein sequence ID" value="UTI64049.1"/>
    <property type="molecule type" value="Genomic_DNA"/>
</dbReference>
<evidence type="ECO:0000313" key="2">
    <source>
        <dbReference type="EMBL" id="UTI64049.1"/>
    </source>
</evidence>
<keyword evidence="1" id="KW-0812">Transmembrane</keyword>
<reference evidence="2 3" key="1">
    <citation type="submission" date="2022-06" db="EMBL/GenBank/DDBJ databases">
        <title>Paraconexibacter antarcticus.</title>
        <authorList>
            <person name="Kim C.S."/>
        </authorList>
    </citation>
    <scope>NUCLEOTIDE SEQUENCE [LARGE SCALE GENOMIC DNA]</scope>
    <source>
        <strain evidence="2 3">02-257</strain>
    </source>
</reference>
<sequence length="343" mass="36465">MADDDALMDRFEKNSQRFRARDAIITVFVAAFVLVLIQGRSMKHTGEQLSPGWQRDVVLAVAKPSGWVGKLLPLHHAAHELTAGLSPDQELAKTGGFDQAPPAGAAGAGVANAVPLVTPDAFNPASIGAKPDPKLPLKTLVVAGDSLSQLLAPALGRALAPKGVKVVQDFKLGSGISKTDLVDWGRLAVTEKQKDKPDAVIMFMGANEGFPMKNAAGKDVPCCGADWAAIYANRARQMMNTYRAGGKTHVYWLTIPAQQRSARQAIAKVVNEALRVAAAPYGRQVTIFDTIPTFSPGGKYQAAIPIGGKDTIIRQPDGIHLNDAGANLLSQIMVKQLQTGFTF</sequence>
<dbReference type="Proteomes" id="UP001056035">
    <property type="component" value="Chromosome"/>
</dbReference>
<dbReference type="Pfam" id="PF04311">
    <property type="entry name" value="DUF459"/>
    <property type="match status" value="1"/>
</dbReference>
<evidence type="ECO:0000313" key="3">
    <source>
        <dbReference type="Proteomes" id="UP001056035"/>
    </source>
</evidence>
<dbReference type="RefSeq" id="WP_254570762.1">
    <property type="nucleotide sequence ID" value="NZ_CP098502.1"/>
</dbReference>
<keyword evidence="1" id="KW-1133">Transmembrane helix</keyword>
<gene>
    <name evidence="2" type="ORF">NBH00_22270</name>
</gene>
<dbReference type="Gene3D" id="3.40.50.1110">
    <property type="entry name" value="SGNH hydrolase"/>
    <property type="match status" value="1"/>
</dbReference>
<name>A0ABY5DT03_9ACTN</name>
<dbReference type="SUPFAM" id="SSF52266">
    <property type="entry name" value="SGNH hydrolase"/>
    <property type="match status" value="1"/>
</dbReference>
<dbReference type="InterPro" id="IPR036514">
    <property type="entry name" value="SGNH_hydro_sf"/>
</dbReference>
<organism evidence="2 3">
    <name type="scientific">Paraconexibacter antarcticus</name>
    <dbReference type="NCBI Taxonomy" id="2949664"/>
    <lineage>
        <taxon>Bacteria</taxon>
        <taxon>Bacillati</taxon>
        <taxon>Actinomycetota</taxon>
        <taxon>Thermoleophilia</taxon>
        <taxon>Solirubrobacterales</taxon>
        <taxon>Paraconexibacteraceae</taxon>
        <taxon>Paraconexibacter</taxon>
    </lineage>
</organism>